<evidence type="ECO:0000256" key="1">
    <source>
        <dbReference type="ARBA" id="ARBA00005820"/>
    </source>
</evidence>
<name>A0ABR7L4D4_9PSEU</name>
<dbReference type="EMBL" id="JABVED010000004">
    <property type="protein sequence ID" value="MBC6447383.1"/>
    <property type="molecule type" value="Genomic_DNA"/>
</dbReference>
<evidence type="ECO:0000256" key="2">
    <source>
        <dbReference type="ARBA" id="ARBA00022737"/>
    </source>
</evidence>
<evidence type="ECO:0000256" key="4">
    <source>
        <dbReference type="ARBA" id="ARBA00023125"/>
    </source>
</evidence>
<gene>
    <name evidence="9" type="ORF">GPZ80_09400</name>
</gene>
<keyword evidence="2" id="KW-0677">Repeat</keyword>
<keyword evidence="5" id="KW-0804">Transcription</keyword>
<comment type="similarity">
    <text evidence="1">Belongs to the AfsR/DnrI/RedD regulatory family.</text>
</comment>
<dbReference type="InterPro" id="IPR036388">
    <property type="entry name" value="WH-like_DNA-bd_sf"/>
</dbReference>
<evidence type="ECO:0000313" key="10">
    <source>
        <dbReference type="Proteomes" id="UP000734823"/>
    </source>
</evidence>
<dbReference type="Gene3D" id="1.10.10.10">
    <property type="entry name" value="Winged helix-like DNA-binding domain superfamily/Winged helix DNA-binding domain"/>
    <property type="match status" value="1"/>
</dbReference>
<keyword evidence="10" id="KW-1185">Reference proteome</keyword>
<dbReference type="Gene3D" id="3.40.50.300">
    <property type="entry name" value="P-loop containing nucleotide triphosphate hydrolases"/>
    <property type="match status" value="1"/>
</dbReference>
<dbReference type="PANTHER" id="PTHR35807">
    <property type="entry name" value="TRANSCRIPTIONAL REGULATOR REDD-RELATED"/>
    <property type="match status" value="1"/>
</dbReference>
<reference evidence="9 10" key="1">
    <citation type="submission" date="2020-06" db="EMBL/GenBank/DDBJ databases">
        <title>Actinokineospora xiongansis sp. nov., isolated from soil of Baiyangdian.</title>
        <authorList>
            <person name="Zhang X."/>
        </authorList>
    </citation>
    <scope>NUCLEOTIDE SEQUENCE [LARGE SCALE GENOMIC DNA]</scope>
    <source>
        <strain evidence="9 10">HBU206404</strain>
    </source>
</reference>
<dbReference type="RefSeq" id="WP_187219903.1">
    <property type="nucleotide sequence ID" value="NZ_JABVED010000004.1"/>
</dbReference>
<dbReference type="SUPFAM" id="SSF48452">
    <property type="entry name" value="TPR-like"/>
    <property type="match status" value="3"/>
</dbReference>
<dbReference type="SUPFAM" id="SSF46894">
    <property type="entry name" value="C-terminal effector domain of the bipartite response regulators"/>
    <property type="match status" value="1"/>
</dbReference>
<evidence type="ECO:0000256" key="6">
    <source>
        <dbReference type="PROSITE-ProRule" id="PRU01091"/>
    </source>
</evidence>
<dbReference type="InterPro" id="IPR019734">
    <property type="entry name" value="TPR_rpt"/>
</dbReference>
<feature type="domain" description="OmpR/PhoB-type" evidence="8">
    <location>
        <begin position="1"/>
        <end position="93"/>
    </location>
</feature>
<sequence length="1045" mass="113533">MGLRILGPLELVAGGSSFKIGGPRDRIVLATLALRVNRVTSVEQLMDAVWGESPPSTARGQIQGCISGLRKLFCDAGRPEAIKTRSSGYLLVLPDTELDSEAFAKAVRTAHGQAADGKAAEAAATLRDALDLWRGPALDGVQSDVVRRAASPLDELRLAAIEERTRLDLELGRHEELTADLRALIVEHPLRERLYGFLMLALYRSGRQAEALEVFRRARSTLIAELGIEPCQELRDVERAVLNRAPALDLPARAEQPPAAAGEKQRTSPRQLPSSIADFIGRGEHLAEIRRVLSAARHSATPRYAVPIIAISGRGGVGKSTLALRVAHELGEDFPDGHLYADLQGLVGDDRTTVLLARFLRGLGLSGSAIPDDQAERAETFRSRLAGKRLLLVLDGVTSEQQVSPLLPGSPSCAVIVTSRVRLSGLSGANWIDLDAFDNDTSMELLGKIVGPDRLAAEPAAADELARYCGGLPLALRIAGARLASRPRWPITELTRRLKNEVGRLDEFSHHGLELRSSIGLAYRSLPDGAKRLFRLLALMRVPSLPGWTAAALLDTDLARAEDMLERLVDAQMLDMVHGPSGDIRYRFHDLIRVYARERLTEAETEAERHAALGRVLGSWLALAELAHRREYGGDYTILHGAAPRHDVAEWAETELAENPMVWLENERAALVAAVRQAAAAGMDELCWDLALTLVSLFEVKGNLDDWRETTNLAHAASRLAGNQTGCAAMLYSLGTLHMFQKRTAEAAGSFAEALQIFTACGNAHGQALVLRNAALVDRVLGNFEDMLAKYEEALVKMRAVGDVIGEANILRSMAKFRIDEGDLPVAEQMLTAALELCRQANYLRGEAQVVSRFAELYLRTGQILLARRALHRVLCTVREIGDRVGEAHALYWLGIVRGREGRMDSAETTLLHALATAQRVGDRMIEGQSHYALGELCLARGDNTTAAENLARSLDLFTDLGSTLWQAKTLILLSEVHDSAGHIRQADHELTRAAALLSKIDSKEAALLLSRLDTASSLVAADGVATVLGAGSGPIRRSTEAREH</sequence>
<evidence type="ECO:0000256" key="3">
    <source>
        <dbReference type="ARBA" id="ARBA00023015"/>
    </source>
</evidence>
<dbReference type="Gene3D" id="1.25.40.10">
    <property type="entry name" value="Tetratricopeptide repeat domain"/>
    <property type="match status" value="3"/>
</dbReference>
<evidence type="ECO:0000256" key="5">
    <source>
        <dbReference type="ARBA" id="ARBA00023163"/>
    </source>
</evidence>
<protein>
    <submittedName>
        <fullName evidence="9">Tetratricopeptide repeat protein</fullName>
    </submittedName>
</protein>
<dbReference type="PRINTS" id="PR00364">
    <property type="entry name" value="DISEASERSIST"/>
</dbReference>
<feature type="region of interest" description="Disordered" evidence="7">
    <location>
        <begin position="252"/>
        <end position="271"/>
    </location>
</feature>
<feature type="DNA-binding region" description="OmpR/PhoB-type" evidence="6">
    <location>
        <begin position="1"/>
        <end position="93"/>
    </location>
</feature>
<dbReference type="InterPro" id="IPR027417">
    <property type="entry name" value="P-loop_NTPase"/>
</dbReference>
<dbReference type="Gene3D" id="1.10.8.430">
    <property type="entry name" value="Helical domain of apoptotic protease-activating factors"/>
    <property type="match status" value="1"/>
</dbReference>
<dbReference type="PANTHER" id="PTHR35807:SF1">
    <property type="entry name" value="TRANSCRIPTIONAL REGULATOR REDD"/>
    <property type="match status" value="1"/>
</dbReference>
<organism evidence="9 10">
    <name type="scientific">Actinokineospora xionganensis</name>
    <dbReference type="NCBI Taxonomy" id="2684470"/>
    <lineage>
        <taxon>Bacteria</taxon>
        <taxon>Bacillati</taxon>
        <taxon>Actinomycetota</taxon>
        <taxon>Actinomycetes</taxon>
        <taxon>Pseudonocardiales</taxon>
        <taxon>Pseudonocardiaceae</taxon>
        <taxon>Actinokineospora</taxon>
    </lineage>
</organism>
<dbReference type="InterPro" id="IPR001867">
    <property type="entry name" value="OmpR/PhoB-type_DNA-bd"/>
</dbReference>
<evidence type="ECO:0000313" key="9">
    <source>
        <dbReference type="EMBL" id="MBC6447383.1"/>
    </source>
</evidence>
<proteinExistence type="inferred from homology"/>
<dbReference type="Proteomes" id="UP000734823">
    <property type="component" value="Unassembled WGS sequence"/>
</dbReference>
<dbReference type="InterPro" id="IPR051677">
    <property type="entry name" value="AfsR-DnrI-RedD_regulator"/>
</dbReference>
<dbReference type="CDD" id="cd15831">
    <property type="entry name" value="BTAD"/>
    <property type="match status" value="1"/>
</dbReference>
<dbReference type="Pfam" id="PF13424">
    <property type="entry name" value="TPR_12"/>
    <property type="match status" value="1"/>
</dbReference>
<dbReference type="SMART" id="SM00028">
    <property type="entry name" value="TPR"/>
    <property type="match status" value="5"/>
</dbReference>
<dbReference type="PROSITE" id="PS51755">
    <property type="entry name" value="OMPR_PHOB"/>
    <property type="match status" value="1"/>
</dbReference>
<dbReference type="SMART" id="SM01043">
    <property type="entry name" value="BTAD"/>
    <property type="match status" value="1"/>
</dbReference>
<dbReference type="InterPro" id="IPR002182">
    <property type="entry name" value="NB-ARC"/>
</dbReference>
<keyword evidence="3" id="KW-0805">Transcription regulation</keyword>
<dbReference type="SUPFAM" id="SSF52540">
    <property type="entry name" value="P-loop containing nucleoside triphosphate hydrolases"/>
    <property type="match status" value="1"/>
</dbReference>
<dbReference type="SMART" id="SM00862">
    <property type="entry name" value="Trans_reg_C"/>
    <property type="match status" value="1"/>
</dbReference>
<dbReference type="InterPro" id="IPR042197">
    <property type="entry name" value="Apaf_helical"/>
</dbReference>
<dbReference type="Pfam" id="PF00486">
    <property type="entry name" value="Trans_reg_C"/>
    <property type="match status" value="1"/>
</dbReference>
<evidence type="ECO:0000259" key="8">
    <source>
        <dbReference type="PROSITE" id="PS51755"/>
    </source>
</evidence>
<dbReference type="Pfam" id="PF03704">
    <property type="entry name" value="BTAD"/>
    <property type="match status" value="1"/>
</dbReference>
<dbReference type="InterPro" id="IPR011990">
    <property type="entry name" value="TPR-like_helical_dom_sf"/>
</dbReference>
<comment type="caution">
    <text evidence="9">The sequence shown here is derived from an EMBL/GenBank/DDBJ whole genome shotgun (WGS) entry which is preliminary data.</text>
</comment>
<accession>A0ABR7L4D4</accession>
<dbReference type="InterPro" id="IPR016032">
    <property type="entry name" value="Sig_transdc_resp-reg_C-effctor"/>
</dbReference>
<dbReference type="InterPro" id="IPR005158">
    <property type="entry name" value="BTAD"/>
</dbReference>
<evidence type="ECO:0000256" key="7">
    <source>
        <dbReference type="SAM" id="MobiDB-lite"/>
    </source>
</evidence>
<keyword evidence="4 6" id="KW-0238">DNA-binding</keyword>
<dbReference type="Pfam" id="PF00931">
    <property type="entry name" value="NB-ARC"/>
    <property type="match status" value="1"/>
</dbReference>